<reference evidence="6 7" key="1">
    <citation type="journal article" date="2009" name="Stand. Genomic Sci.">
        <title>Complete genome sequence of Thermanaerovibrio acidaminovorans type strain (Su883).</title>
        <authorList>
            <person name="Chovatia M."/>
            <person name="Sikorski J."/>
            <person name="Schroder M."/>
            <person name="Lapidus A."/>
            <person name="Nolan M."/>
            <person name="Tice H."/>
            <person name="Glavina Del Rio T."/>
            <person name="Copeland A."/>
            <person name="Cheng J.F."/>
            <person name="Lucas S."/>
            <person name="Chen F."/>
            <person name="Bruce D."/>
            <person name="Goodwin L."/>
            <person name="Pitluck S."/>
            <person name="Ivanova N."/>
            <person name="Mavromatis K."/>
            <person name="Ovchinnikova G."/>
            <person name="Pati A."/>
            <person name="Chen A."/>
            <person name="Palaniappan K."/>
            <person name="Land M."/>
            <person name="Hauser L."/>
            <person name="Chang Y.J."/>
            <person name="Jeffries C.D."/>
            <person name="Chain P."/>
            <person name="Saunders E."/>
            <person name="Detter J.C."/>
            <person name="Brettin T."/>
            <person name="Rohde M."/>
            <person name="Goker M."/>
            <person name="Spring S."/>
            <person name="Bristow J."/>
            <person name="Markowitz V."/>
            <person name="Hugenholtz P."/>
            <person name="Kyrpides N.C."/>
            <person name="Klenk H.P."/>
            <person name="Eisen J.A."/>
        </authorList>
    </citation>
    <scope>NUCLEOTIDE SEQUENCE [LARGE SCALE GENOMIC DNA]</scope>
    <source>
        <strain evidence="7">ATCC 49978 / DSM 6589 / Su883</strain>
    </source>
</reference>
<dbReference type="SMART" id="SM00283">
    <property type="entry name" value="MA"/>
    <property type="match status" value="1"/>
</dbReference>
<keyword evidence="7" id="KW-1185">Reference proteome</keyword>
<dbReference type="Pfam" id="PF00015">
    <property type="entry name" value="MCPsignal"/>
    <property type="match status" value="1"/>
</dbReference>
<dbReference type="AlphaFoldDB" id="D1B845"/>
<dbReference type="GO" id="GO:0004888">
    <property type="term" value="F:transmembrane signaling receptor activity"/>
    <property type="evidence" value="ECO:0007669"/>
    <property type="project" value="InterPro"/>
</dbReference>
<evidence type="ECO:0000256" key="3">
    <source>
        <dbReference type="PROSITE-ProRule" id="PRU00284"/>
    </source>
</evidence>
<dbReference type="InterPro" id="IPR004089">
    <property type="entry name" value="MCPsignal_dom"/>
</dbReference>
<dbReference type="OrthoDB" id="9781943at2"/>
<dbReference type="PANTHER" id="PTHR35841:SF1">
    <property type="entry name" value="PHOSPHONATES-BINDING PERIPLASMIC PROTEIN"/>
    <property type="match status" value="1"/>
</dbReference>
<dbReference type="PANTHER" id="PTHR35841">
    <property type="entry name" value="PHOSPHONATES-BINDING PERIPLASMIC PROTEIN"/>
    <property type="match status" value="1"/>
</dbReference>
<feature type="compositionally biased region" description="Polar residues" evidence="4">
    <location>
        <begin position="211"/>
        <end position="226"/>
    </location>
</feature>
<sequence>MRSQVDSTSSLLLDAIESVGIKAQQSFSDGALQGKAAEELRQGVLSIRDRVSSLSKRMGEVSGDVMGLSEELKRLEAFSVEASQAEARSKDLIGGALGEMSQMQRFLEAMEASSRANQELLSGLVQAAEQVSGLLSQIGKVTRQTQMLALNAAIEAARAGEAGRGFSVVAQEVGNLALSTQDIARRIDASMGDLKSKLAEVTRALEGTRDGLSQGSSALRTTSSSVEEAGRAALEMGGRLKEMAQMVLRQSKLAEEVAQKTASMSQEALEAWSTTAQMDRLLTKEAQSAKRLRDGLRSLVALVETLQGRCAQVRPQDELWVGFTPFTSPEEIRDSYGPIVEALADRMGKRCRLFVSSDYGSLGEALRDGRLQVAWFSPLAYVVAAEKVPMRVLGIPKVKGKPSYRGLIIARKDSGIGSIGDLRGRRFAFVDRASGSGYLYPRVLMAKSGLNPDRDLGDVAFLGTHDRVIEAVLAGEVDAGATYTDAWDAAAKKMNLSELAIVATTDDIPKDAVAVRADSPEEEISRASGALLSLSTQDPRCGGAMRALGIDGFVRGDDSMYDVIREAQRMAKGS</sequence>
<dbReference type="Gene3D" id="3.40.190.10">
    <property type="entry name" value="Periplasmic binding protein-like II"/>
    <property type="match status" value="2"/>
</dbReference>
<name>D1B845_THEAS</name>
<dbReference type="SUPFAM" id="SSF53850">
    <property type="entry name" value="Periplasmic binding protein-like II"/>
    <property type="match status" value="1"/>
</dbReference>
<dbReference type="PROSITE" id="PS50111">
    <property type="entry name" value="CHEMOTAXIS_TRANSDUC_2"/>
    <property type="match status" value="1"/>
</dbReference>
<evidence type="ECO:0000313" key="7">
    <source>
        <dbReference type="Proteomes" id="UP000002030"/>
    </source>
</evidence>
<evidence type="ECO:0000256" key="4">
    <source>
        <dbReference type="SAM" id="MobiDB-lite"/>
    </source>
</evidence>
<dbReference type="Proteomes" id="UP000002030">
    <property type="component" value="Chromosome"/>
</dbReference>
<dbReference type="PRINTS" id="PR00260">
    <property type="entry name" value="CHEMTRNSDUCR"/>
</dbReference>
<dbReference type="GO" id="GO:0007165">
    <property type="term" value="P:signal transduction"/>
    <property type="evidence" value="ECO:0007669"/>
    <property type="project" value="UniProtKB-KW"/>
</dbReference>
<organism evidence="6 7">
    <name type="scientific">Thermanaerovibrio acidaminovorans (strain ATCC 49978 / DSM 6589 / Su883)</name>
    <name type="common">Selenomonas acidaminovorans</name>
    <dbReference type="NCBI Taxonomy" id="525903"/>
    <lineage>
        <taxon>Bacteria</taxon>
        <taxon>Thermotogati</taxon>
        <taxon>Synergistota</taxon>
        <taxon>Synergistia</taxon>
        <taxon>Synergistales</taxon>
        <taxon>Synergistaceae</taxon>
        <taxon>Thermanaerovibrio</taxon>
    </lineage>
</organism>
<dbReference type="EMBL" id="CP001818">
    <property type="protein sequence ID" value="ACZ18448.1"/>
    <property type="molecule type" value="Genomic_DNA"/>
</dbReference>
<dbReference type="GO" id="GO:0055085">
    <property type="term" value="P:transmembrane transport"/>
    <property type="evidence" value="ECO:0007669"/>
    <property type="project" value="InterPro"/>
</dbReference>
<keyword evidence="2" id="KW-0732">Signal</keyword>
<evidence type="ECO:0000256" key="2">
    <source>
        <dbReference type="ARBA" id="ARBA00022729"/>
    </source>
</evidence>
<dbReference type="KEGG" id="tai:Taci_0209"/>
<dbReference type="GO" id="GO:0043190">
    <property type="term" value="C:ATP-binding cassette (ABC) transporter complex"/>
    <property type="evidence" value="ECO:0007669"/>
    <property type="project" value="InterPro"/>
</dbReference>
<dbReference type="eggNOG" id="COG3221">
    <property type="taxonomic scope" value="Bacteria"/>
</dbReference>
<dbReference type="STRING" id="525903.Taci_0209"/>
<evidence type="ECO:0000313" key="6">
    <source>
        <dbReference type="EMBL" id="ACZ18448.1"/>
    </source>
</evidence>
<dbReference type="CDD" id="cd01071">
    <property type="entry name" value="PBP2_PhnD_like"/>
    <property type="match status" value="1"/>
</dbReference>
<evidence type="ECO:0000259" key="5">
    <source>
        <dbReference type="PROSITE" id="PS50111"/>
    </source>
</evidence>
<dbReference type="NCBIfam" id="TIGR01098">
    <property type="entry name" value="3A0109s03R"/>
    <property type="match status" value="1"/>
</dbReference>
<feature type="domain" description="Methyl-accepting transducer" evidence="5">
    <location>
        <begin position="22"/>
        <end position="265"/>
    </location>
</feature>
<dbReference type="HOGENOM" id="CLU_030791_0_0_0"/>
<protein>
    <submittedName>
        <fullName evidence="6">Methyl-accepting chemotaxis sensory transducer</fullName>
    </submittedName>
</protein>
<dbReference type="InterPro" id="IPR004090">
    <property type="entry name" value="Chemotax_Me-accpt_rcpt"/>
</dbReference>
<keyword evidence="3" id="KW-0807">Transducer</keyword>
<evidence type="ECO:0000256" key="1">
    <source>
        <dbReference type="ARBA" id="ARBA00007162"/>
    </source>
</evidence>
<dbReference type="EnsemblBacteria" id="ACZ18448">
    <property type="protein sequence ID" value="ACZ18448"/>
    <property type="gene ID" value="Taci_0209"/>
</dbReference>
<comment type="similarity">
    <text evidence="1">Belongs to the phosphate/phosphite/phosphonate binding protein family.</text>
</comment>
<feature type="region of interest" description="Disordered" evidence="4">
    <location>
        <begin position="209"/>
        <end position="228"/>
    </location>
</feature>
<dbReference type="GO" id="GO:0006935">
    <property type="term" value="P:chemotaxis"/>
    <property type="evidence" value="ECO:0007669"/>
    <property type="project" value="InterPro"/>
</dbReference>
<dbReference type="RefSeq" id="WP_012868964.1">
    <property type="nucleotide sequence ID" value="NC_013522.1"/>
</dbReference>
<dbReference type="eggNOG" id="COG0840">
    <property type="taxonomic scope" value="Bacteria"/>
</dbReference>
<dbReference type="Gene3D" id="1.10.287.950">
    <property type="entry name" value="Methyl-accepting chemotaxis protein"/>
    <property type="match status" value="1"/>
</dbReference>
<dbReference type="Pfam" id="PF12974">
    <property type="entry name" value="Phosphonate-bd"/>
    <property type="match status" value="1"/>
</dbReference>
<proteinExistence type="inferred from homology"/>
<dbReference type="InterPro" id="IPR005770">
    <property type="entry name" value="PhnD"/>
</dbReference>
<accession>D1B845</accession>
<dbReference type="PATRIC" id="fig|525903.6.peg.213"/>
<gene>
    <name evidence="6" type="ordered locus">Taci_0209</name>
</gene>
<dbReference type="SUPFAM" id="SSF58104">
    <property type="entry name" value="Methyl-accepting chemotaxis protein (MCP) signaling domain"/>
    <property type="match status" value="1"/>
</dbReference>